<keyword evidence="3 5" id="KW-0238">DNA-binding</keyword>
<comment type="similarity">
    <text evidence="1">Belongs to the 'phage' integrase family.</text>
</comment>
<evidence type="ECO:0000313" key="9">
    <source>
        <dbReference type="Proteomes" id="UP000325723"/>
    </source>
</evidence>
<dbReference type="PANTHER" id="PTHR30349:SF41">
    <property type="entry name" value="INTEGRASE_RECOMBINASE PROTEIN MJ0367-RELATED"/>
    <property type="match status" value="1"/>
</dbReference>
<dbReference type="PROSITE" id="PS51898">
    <property type="entry name" value="TYR_RECOMBINASE"/>
    <property type="match status" value="1"/>
</dbReference>
<dbReference type="EMBL" id="CABVIE010000001">
    <property type="protein sequence ID" value="VVO51805.1"/>
    <property type="molecule type" value="Genomic_DNA"/>
</dbReference>
<dbReference type="PANTHER" id="PTHR30349">
    <property type="entry name" value="PHAGE INTEGRASE-RELATED"/>
    <property type="match status" value="1"/>
</dbReference>
<feature type="domain" description="Tyr recombinase" evidence="6">
    <location>
        <begin position="232"/>
        <end position="436"/>
    </location>
</feature>
<dbReference type="InterPro" id="IPR002104">
    <property type="entry name" value="Integrase_catalytic"/>
</dbReference>
<feature type="domain" description="Core-binding (CB)" evidence="7">
    <location>
        <begin position="92"/>
        <end position="203"/>
    </location>
</feature>
<name>A0A8H2NM53_PSEFL</name>
<evidence type="ECO:0000313" key="8">
    <source>
        <dbReference type="EMBL" id="VVO51805.1"/>
    </source>
</evidence>
<dbReference type="AlphaFoldDB" id="A0A8H2NM53"/>
<evidence type="ECO:0008006" key="10">
    <source>
        <dbReference type="Google" id="ProtNLM"/>
    </source>
</evidence>
<dbReference type="InterPro" id="IPR010998">
    <property type="entry name" value="Integrase_recombinase_N"/>
</dbReference>
<evidence type="ECO:0000259" key="7">
    <source>
        <dbReference type="PROSITE" id="PS51900"/>
    </source>
</evidence>
<keyword evidence="4" id="KW-0233">DNA recombination</keyword>
<dbReference type="InterPro" id="IPR013762">
    <property type="entry name" value="Integrase-like_cat_sf"/>
</dbReference>
<dbReference type="Gene3D" id="1.10.443.10">
    <property type="entry name" value="Intergrase catalytic core"/>
    <property type="match status" value="1"/>
</dbReference>
<organism evidence="8 9">
    <name type="scientific">Pseudomonas fluorescens</name>
    <dbReference type="NCBI Taxonomy" id="294"/>
    <lineage>
        <taxon>Bacteria</taxon>
        <taxon>Pseudomonadati</taxon>
        <taxon>Pseudomonadota</taxon>
        <taxon>Gammaproteobacteria</taxon>
        <taxon>Pseudomonadales</taxon>
        <taxon>Pseudomonadaceae</taxon>
        <taxon>Pseudomonas</taxon>
    </lineage>
</organism>
<dbReference type="InterPro" id="IPR011010">
    <property type="entry name" value="DNA_brk_join_enz"/>
</dbReference>
<reference evidence="8 9" key="1">
    <citation type="submission" date="2019-09" db="EMBL/GenBank/DDBJ databases">
        <authorList>
            <person name="Chandra G."/>
            <person name="Truman W A."/>
        </authorList>
    </citation>
    <scope>NUCLEOTIDE SEQUENCE [LARGE SCALE GENOMIC DNA]</scope>
    <source>
        <strain evidence="8">PS900</strain>
    </source>
</reference>
<dbReference type="Gene3D" id="1.10.150.130">
    <property type="match status" value="1"/>
</dbReference>
<dbReference type="PROSITE" id="PS51900">
    <property type="entry name" value="CB"/>
    <property type="match status" value="1"/>
</dbReference>
<evidence type="ECO:0000256" key="1">
    <source>
        <dbReference type="ARBA" id="ARBA00008857"/>
    </source>
</evidence>
<dbReference type="CDD" id="cd01184">
    <property type="entry name" value="INT_C_like_1"/>
    <property type="match status" value="1"/>
</dbReference>
<sequence>MLSIQQGIEEGDETDWRAEARANARRSLKAENIPMPPKGSKTRDDLELAFYTHLLKLSNLAKKRADGDWLAKVEVLRHEPLAAQQNATHETPTLLKAFEAYAKSKILDDGDTRSTKKTIEEFRSTIKRFIELFGDLPTPAISRGKVQEYRAKLALLPVKTKGAGDMTAPELIAKAEAENLQRLAPATIRNRLRALSAVLGYAVRLGWITENPVEASGIAKAASKSAGSKGSRRRKDYTQAELKTIFHSTAFTQEGWNPPRRNFGKAWYWAPLLMYYTGARREEIAQLAAKDVLRSEEGIPYLSILAEPESGDAGRTVKSESSRRLVPIHDHLIKLGLLDYVETLPLDGQLFPLLKANPAGFYGANWGKAWAEYLRNIVGLQSPASPSHGFRHTFKTLSRQVGIPEEVHDALTGHSNGSVGRDYGNMPLIRMAEELKKFPLAPLS</sequence>
<dbReference type="GO" id="GO:0015074">
    <property type="term" value="P:DNA integration"/>
    <property type="evidence" value="ECO:0007669"/>
    <property type="project" value="UniProtKB-KW"/>
</dbReference>
<evidence type="ECO:0000256" key="4">
    <source>
        <dbReference type="ARBA" id="ARBA00023172"/>
    </source>
</evidence>
<proteinExistence type="inferred from homology"/>
<dbReference type="GO" id="GO:0006310">
    <property type="term" value="P:DNA recombination"/>
    <property type="evidence" value="ECO:0007669"/>
    <property type="project" value="UniProtKB-KW"/>
</dbReference>
<dbReference type="Proteomes" id="UP000325723">
    <property type="component" value="Unassembled WGS sequence"/>
</dbReference>
<dbReference type="InterPro" id="IPR044068">
    <property type="entry name" value="CB"/>
</dbReference>
<keyword evidence="2" id="KW-0229">DNA integration</keyword>
<evidence type="ECO:0000259" key="6">
    <source>
        <dbReference type="PROSITE" id="PS51898"/>
    </source>
</evidence>
<accession>A0A8H2NM53</accession>
<gene>
    <name evidence="8" type="ORF">PS900_00334</name>
</gene>
<dbReference type="GO" id="GO:0003677">
    <property type="term" value="F:DNA binding"/>
    <property type="evidence" value="ECO:0007669"/>
    <property type="project" value="UniProtKB-UniRule"/>
</dbReference>
<dbReference type="SUPFAM" id="SSF56349">
    <property type="entry name" value="DNA breaking-rejoining enzymes"/>
    <property type="match status" value="1"/>
</dbReference>
<dbReference type="InterPro" id="IPR050090">
    <property type="entry name" value="Tyrosine_recombinase_XerCD"/>
</dbReference>
<evidence type="ECO:0000256" key="2">
    <source>
        <dbReference type="ARBA" id="ARBA00022908"/>
    </source>
</evidence>
<evidence type="ECO:0000256" key="5">
    <source>
        <dbReference type="PROSITE-ProRule" id="PRU01248"/>
    </source>
</evidence>
<protein>
    <recommendedName>
        <fullName evidence="10">Integrase</fullName>
    </recommendedName>
</protein>
<comment type="caution">
    <text evidence="8">The sequence shown here is derived from an EMBL/GenBank/DDBJ whole genome shotgun (WGS) entry which is preliminary data.</text>
</comment>
<evidence type="ECO:0000256" key="3">
    <source>
        <dbReference type="ARBA" id="ARBA00023125"/>
    </source>
</evidence>